<feature type="non-terminal residue" evidence="5">
    <location>
        <position position="91"/>
    </location>
</feature>
<reference evidence="5" key="1">
    <citation type="submission" date="2022-03" db="EMBL/GenBank/DDBJ databases">
        <title>Draft genome sequence of Aduncisulcus paluster, a free-living microaerophilic Fornicata.</title>
        <authorList>
            <person name="Yuyama I."/>
            <person name="Kume K."/>
            <person name="Tamura T."/>
            <person name="Inagaki Y."/>
            <person name="Hashimoto T."/>
        </authorList>
    </citation>
    <scope>NUCLEOTIDE SEQUENCE</scope>
    <source>
        <strain evidence="5">NY0171</strain>
    </source>
</reference>
<gene>
    <name evidence="5" type="ORF">ADUPG1_004601</name>
</gene>
<protein>
    <submittedName>
        <fullName evidence="5">Bifunctional kinase-pyrophosphorylase like protein</fullName>
    </submittedName>
</protein>
<evidence type="ECO:0000313" key="5">
    <source>
        <dbReference type="EMBL" id="GKT24639.1"/>
    </source>
</evidence>
<keyword evidence="3" id="KW-0547">Nucleotide-binding</keyword>
<dbReference type="Proteomes" id="UP001057375">
    <property type="component" value="Unassembled WGS sequence"/>
</dbReference>
<keyword evidence="2" id="KW-0808">Transferase</keyword>
<dbReference type="InterPro" id="IPR005177">
    <property type="entry name" value="Kinase-pyrophosphorylase"/>
</dbReference>
<sequence>MVSRAAAEQFKGTSYEVKKYSYVSTKESIVQMIAEAKREDKVVVVFTTVLDAIREKIIEECEKNELPYIDVLAPLLNKFSDLLEMKPVNEP</sequence>
<comment type="caution">
    <text evidence="5">The sequence shown here is derived from an EMBL/GenBank/DDBJ whole genome shotgun (WGS) entry which is preliminary data.</text>
</comment>
<name>A0ABQ5K0P8_9EUKA</name>
<organism evidence="5 6">
    <name type="scientific">Aduncisulcus paluster</name>
    <dbReference type="NCBI Taxonomy" id="2918883"/>
    <lineage>
        <taxon>Eukaryota</taxon>
        <taxon>Metamonada</taxon>
        <taxon>Carpediemonas-like organisms</taxon>
        <taxon>Aduncisulcus</taxon>
    </lineage>
</organism>
<dbReference type="Pfam" id="PF03618">
    <property type="entry name" value="Kinase-PPPase"/>
    <property type="match status" value="1"/>
</dbReference>
<dbReference type="EMBL" id="BQXS01007020">
    <property type="protein sequence ID" value="GKT24639.1"/>
    <property type="molecule type" value="Genomic_DNA"/>
</dbReference>
<proteinExistence type="predicted"/>
<keyword evidence="4 5" id="KW-0418">Kinase</keyword>
<evidence type="ECO:0000256" key="2">
    <source>
        <dbReference type="ARBA" id="ARBA00022679"/>
    </source>
</evidence>
<accession>A0ABQ5K0P8</accession>
<evidence type="ECO:0000256" key="1">
    <source>
        <dbReference type="ARBA" id="ARBA00022527"/>
    </source>
</evidence>
<keyword evidence="1" id="KW-0723">Serine/threonine-protein kinase</keyword>
<dbReference type="GO" id="GO:0016301">
    <property type="term" value="F:kinase activity"/>
    <property type="evidence" value="ECO:0007669"/>
    <property type="project" value="UniProtKB-KW"/>
</dbReference>
<evidence type="ECO:0000256" key="4">
    <source>
        <dbReference type="ARBA" id="ARBA00022777"/>
    </source>
</evidence>
<evidence type="ECO:0000313" key="6">
    <source>
        <dbReference type="Proteomes" id="UP001057375"/>
    </source>
</evidence>
<keyword evidence="6" id="KW-1185">Reference proteome</keyword>
<evidence type="ECO:0000256" key="3">
    <source>
        <dbReference type="ARBA" id="ARBA00022741"/>
    </source>
</evidence>